<dbReference type="Gene3D" id="3.10.200.10">
    <property type="entry name" value="Alpha carbonic anhydrase"/>
    <property type="match status" value="1"/>
</dbReference>
<name>A0AAD9CSE1_DISEL</name>
<comment type="caution">
    <text evidence="1">The sequence shown here is derived from an EMBL/GenBank/DDBJ whole genome shotgun (WGS) entry which is preliminary data.</text>
</comment>
<protein>
    <submittedName>
        <fullName evidence="1">Carbonic anhydrase-related protein 10</fullName>
    </submittedName>
</protein>
<feature type="non-terminal residue" evidence="1">
    <location>
        <position position="1"/>
    </location>
</feature>
<evidence type="ECO:0000313" key="2">
    <source>
        <dbReference type="Proteomes" id="UP001228049"/>
    </source>
</evidence>
<keyword evidence="2" id="KW-1185">Reference proteome</keyword>
<accession>A0AAD9CSE1</accession>
<dbReference type="SUPFAM" id="SSF51069">
    <property type="entry name" value="Carbonic anhydrase"/>
    <property type="match status" value="1"/>
</dbReference>
<sequence length="150" mass="16590">MIVKQTLSRRPLQLKPLPSFWGLVNSAWNLCSQGKRQSPVNIKTGHMIFDPFLTPIKLNTGARKWPKCNLLCLHLSEHLSCQPVNTRLDHPVRLIHPLCLWLFGSQPGDGCNCLSEAGALKLGDSSHVSGSTDSWTCSSGVRASIRNIHL</sequence>
<organism evidence="1 2">
    <name type="scientific">Dissostichus eleginoides</name>
    <name type="common">Patagonian toothfish</name>
    <name type="synonym">Dissostichus amissus</name>
    <dbReference type="NCBI Taxonomy" id="100907"/>
    <lineage>
        <taxon>Eukaryota</taxon>
        <taxon>Metazoa</taxon>
        <taxon>Chordata</taxon>
        <taxon>Craniata</taxon>
        <taxon>Vertebrata</taxon>
        <taxon>Euteleostomi</taxon>
        <taxon>Actinopterygii</taxon>
        <taxon>Neopterygii</taxon>
        <taxon>Teleostei</taxon>
        <taxon>Neoteleostei</taxon>
        <taxon>Acanthomorphata</taxon>
        <taxon>Eupercaria</taxon>
        <taxon>Perciformes</taxon>
        <taxon>Notothenioidei</taxon>
        <taxon>Nototheniidae</taxon>
        <taxon>Dissostichus</taxon>
    </lineage>
</organism>
<dbReference type="EMBL" id="JASDAP010000001">
    <property type="protein sequence ID" value="KAK1906166.1"/>
    <property type="molecule type" value="Genomic_DNA"/>
</dbReference>
<gene>
    <name evidence="1" type="ORF">KUDE01_008568</name>
</gene>
<evidence type="ECO:0000313" key="1">
    <source>
        <dbReference type="EMBL" id="KAK1906166.1"/>
    </source>
</evidence>
<dbReference type="InterPro" id="IPR036398">
    <property type="entry name" value="CA_dom_sf"/>
</dbReference>
<dbReference type="Proteomes" id="UP001228049">
    <property type="component" value="Unassembled WGS sequence"/>
</dbReference>
<reference evidence="1" key="1">
    <citation type="submission" date="2023-04" db="EMBL/GenBank/DDBJ databases">
        <title>Chromosome-level genome of Chaenocephalus aceratus.</title>
        <authorList>
            <person name="Park H."/>
        </authorList>
    </citation>
    <scope>NUCLEOTIDE SEQUENCE</scope>
    <source>
        <strain evidence="1">DE</strain>
        <tissue evidence="1">Muscle</tissue>
    </source>
</reference>
<dbReference type="AlphaFoldDB" id="A0AAD9CSE1"/>
<proteinExistence type="predicted"/>